<sequence>MMNTRSTSRTVTFQFAFTLPGMSEPHAPGTFEVRVDEEQLDVTWDARRSTTRIMLDYSGRVEALPVTAGDLEGSILKDQRTHRDTRFS</sequence>
<evidence type="ECO:0000313" key="2">
    <source>
        <dbReference type="Proteomes" id="UP001156691"/>
    </source>
</evidence>
<name>A0ABQ5W498_9HYPH</name>
<gene>
    <name evidence="1" type="ORF">GCM10010862_21460</name>
</gene>
<comment type="caution">
    <text evidence="1">The sequence shown here is derived from an EMBL/GenBank/DDBJ whole genome shotgun (WGS) entry which is preliminary data.</text>
</comment>
<organism evidence="1 2">
    <name type="scientific">Devosia nitrariae</name>
    <dbReference type="NCBI Taxonomy" id="2071872"/>
    <lineage>
        <taxon>Bacteria</taxon>
        <taxon>Pseudomonadati</taxon>
        <taxon>Pseudomonadota</taxon>
        <taxon>Alphaproteobacteria</taxon>
        <taxon>Hyphomicrobiales</taxon>
        <taxon>Devosiaceae</taxon>
        <taxon>Devosia</taxon>
    </lineage>
</organism>
<protein>
    <submittedName>
        <fullName evidence="1">Uncharacterized protein</fullName>
    </submittedName>
</protein>
<keyword evidence="2" id="KW-1185">Reference proteome</keyword>
<evidence type="ECO:0000313" key="1">
    <source>
        <dbReference type="EMBL" id="GLQ54887.1"/>
    </source>
</evidence>
<accession>A0ABQ5W498</accession>
<proteinExistence type="predicted"/>
<reference evidence="2" key="1">
    <citation type="journal article" date="2019" name="Int. J. Syst. Evol. Microbiol.">
        <title>The Global Catalogue of Microorganisms (GCM) 10K type strain sequencing project: providing services to taxonomists for standard genome sequencing and annotation.</title>
        <authorList>
            <consortium name="The Broad Institute Genomics Platform"/>
            <consortium name="The Broad Institute Genome Sequencing Center for Infectious Disease"/>
            <person name="Wu L."/>
            <person name="Ma J."/>
        </authorList>
    </citation>
    <scope>NUCLEOTIDE SEQUENCE [LARGE SCALE GENOMIC DNA]</scope>
    <source>
        <strain evidence="2">NBRC 112416</strain>
    </source>
</reference>
<dbReference type="EMBL" id="BSNS01000011">
    <property type="protein sequence ID" value="GLQ54887.1"/>
    <property type="molecule type" value="Genomic_DNA"/>
</dbReference>
<dbReference type="Proteomes" id="UP001156691">
    <property type="component" value="Unassembled WGS sequence"/>
</dbReference>